<gene>
    <name evidence="1" type="ORF">MENTE1834_LOCUS15989</name>
</gene>
<dbReference type="Proteomes" id="UP001497535">
    <property type="component" value="Unassembled WGS sequence"/>
</dbReference>
<reference evidence="1" key="1">
    <citation type="submission" date="2023-11" db="EMBL/GenBank/DDBJ databases">
        <authorList>
            <person name="Poullet M."/>
        </authorList>
    </citation>
    <scope>NUCLEOTIDE SEQUENCE</scope>
    <source>
        <strain evidence="1">E1834</strain>
    </source>
</reference>
<keyword evidence="2" id="KW-1185">Reference proteome</keyword>
<name>A0ACB0YS71_MELEN</name>
<evidence type="ECO:0000313" key="1">
    <source>
        <dbReference type="EMBL" id="CAK5060577.1"/>
    </source>
</evidence>
<protein>
    <submittedName>
        <fullName evidence="1">Uncharacterized protein</fullName>
    </submittedName>
</protein>
<comment type="caution">
    <text evidence="1">The sequence shown here is derived from an EMBL/GenBank/DDBJ whole genome shotgun (WGS) entry which is preliminary data.</text>
</comment>
<accession>A0ACB0YS71</accession>
<organism evidence="1 2">
    <name type="scientific">Meloidogyne enterolobii</name>
    <name type="common">Root-knot nematode worm</name>
    <name type="synonym">Meloidogyne mayaguensis</name>
    <dbReference type="NCBI Taxonomy" id="390850"/>
    <lineage>
        <taxon>Eukaryota</taxon>
        <taxon>Metazoa</taxon>
        <taxon>Ecdysozoa</taxon>
        <taxon>Nematoda</taxon>
        <taxon>Chromadorea</taxon>
        <taxon>Rhabditida</taxon>
        <taxon>Tylenchina</taxon>
        <taxon>Tylenchomorpha</taxon>
        <taxon>Tylenchoidea</taxon>
        <taxon>Meloidogynidae</taxon>
        <taxon>Meloidogyninae</taxon>
        <taxon>Meloidogyne</taxon>
    </lineage>
</organism>
<proteinExistence type="predicted"/>
<dbReference type="EMBL" id="CAVMJV010000018">
    <property type="protein sequence ID" value="CAK5060577.1"/>
    <property type="molecule type" value="Genomic_DNA"/>
</dbReference>
<evidence type="ECO:0000313" key="2">
    <source>
        <dbReference type="Proteomes" id="UP001497535"/>
    </source>
</evidence>
<sequence length="77" mass="9242">MEEDLKSFIKLPWFKKHFSNSADLEILPARYTVQYVMEEMFIYFEKRLTQIADEEPLVFLKFLGILIGDLIFFGHFC</sequence>